<dbReference type="Pfam" id="PF12804">
    <property type="entry name" value="NTP_transf_3"/>
    <property type="match status" value="1"/>
</dbReference>
<dbReference type="SUPFAM" id="SSF53448">
    <property type="entry name" value="Nucleotide-diphospho-sugar transferases"/>
    <property type="match status" value="1"/>
</dbReference>
<dbReference type="InterPro" id="IPR025877">
    <property type="entry name" value="MobA-like_NTP_Trfase"/>
</dbReference>
<sequence length="209" mass="23176">MKKQPEVWIVVLAAGFSKRMGKQKLMLPVGRKTLLRRSVKSALRVGDVSGVVTVLNAAFPMLVEEIKDLPVSIKQNEESYLGMSSSLRKGIEALPSSADAAAILLADQPGVAWDVVHKVVLEYLKSTPLITQASYQQTPGHPVIFDKQLFPQLIGIRGDQGAKEIIKSYKEERRLVHVTSPIPEDIDTLEDYERIILKRGLCDATSTNW</sequence>
<dbReference type="PANTHER" id="PTHR43777">
    <property type="entry name" value="MOLYBDENUM COFACTOR CYTIDYLYLTRANSFERASE"/>
    <property type="match status" value="1"/>
</dbReference>
<evidence type="ECO:0000313" key="3">
    <source>
        <dbReference type="Proteomes" id="UP001230005"/>
    </source>
</evidence>
<keyword evidence="2" id="KW-0808">Transferase</keyword>
<reference evidence="2 3" key="1">
    <citation type="submission" date="2023-07" db="EMBL/GenBank/DDBJ databases">
        <title>Genomic Encyclopedia of Type Strains, Phase IV (KMG-IV): sequencing the most valuable type-strain genomes for metagenomic binning, comparative biology and taxonomic classification.</title>
        <authorList>
            <person name="Goeker M."/>
        </authorList>
    </citation>
    <scope>NUCLEOTIDE SEQUENCE [LARGE SCALE GENOMIC DNA]</scope>
    <source>
        <strain evidence="2 3">DSM 9768</strain>
    </source>
</reference>
<protein>
    <submittedName>
        <fullName evidence="2">Molybdenum cofactor cytidylyltransferase</fullName>
        <ecNumber evidence="2">2.7.7.76</ecNumber>
    </submittedName>
</protein>
<accession>A0ABT9ZQA4</accession>
<name>A0ABT9ZQA4_9BACI</name>
<gene>
    <name evidence="2" type="ORF">J2S74_000756</name>
</gene>
<evidence type="ECO:0000259" key="1">
    <source>
        <dbReference type="Pfam" id="PF12804"/>
    </source>
</evidence>
<dbReference type="Proteomes" id="UP001230005">
    <property type="component" value="Unassembled WGS sequence"/>
</dbReference>
<dbReference type="RefSeq" id="WP_307321956.1">
    <property type="nucleotide sequence ID" value="NZ_JAUSUG010000002.1"/>
</dbReference>
<dbReference type="InterPro" id="IPR029044">
    <property type="entry name" value="Nucleotide-diphossugar_trans"/>
</dbReference>
<dbReference type="GO" id="GO:0061602">
    <property type="term" value="F:molybdenum cofactor cytidylyltransferase activity"/>
    <property type="evidence" value="ECO:0007669"/>
    <property type="project" value="UniProtKB-EC"/>
</dbReference>
<keyword evidence="2" id="KW-0548">Nucleotidyltransferase</keyword>
<proteinExistence type="predicted"/>
<feature type="domain" description="MobA-like NTP transferase" evidence="1">
    <location>
        <begin position="10"/>
        <end position="169"/>
    </location>
</feature>
<dbReference type="EMBL" id="JAUSUG010000002">
    <property type="protein sequence ID" value="MDQ0253384.1"/>
    <property type="molecule type" value="Genomic_DNA"/>
</dbReference>
<dbReference type="PANTHER" id="PTHR43777:SF1">
    <property type="entry name" value="MOLYBDENUM COFACTOR CYTIDYLYLTRANSFERASE"/>
    <property type="match status" value="1"/>
</dbReference>
<keyword evidence="3" id="KW-1185">Reference proteome</keyword>
<comment type="caution">
    <text evidence="2">The sequence shown here is derived from an EMBL/GenBank/DDBJ whole genome shotgun (WGS) entry which is preliminary data.</text>
</comment>
<organism evidence="2 3">
    <name type="scientific">Evansella vedderi</name>
    <dbReference type="NCBI Taxonomy" id="38282"/>
    <lineage>
        <taxon>Bacteria</taxon>
        <taxon>Bacillati</taxon>
        <taxon>Bacillota</taxon>
        <taxon>Bacilli</taxon>
        <taxon>Bacillales</taxon>
        <taxon>Bacillaceae</taxon>
        <taxon>Evansella</taxon>
    </lineage>
</organism>
<dbReference type="Gene3D" id="3.90.550.10">
    <property type="entry name" value="Spore Coat Polysaccharide Biosynthesis Protein SpsA, Chain A"/>
    <property type="match status" value="1"/>
</dbReference>
<dbReference type="CDD" id="cd04182">
    <property type="entry name" value="GT_2_like_f"/>
    <property type="match status" value="1"/>
</dbReference>
<evidence type="ECO:0000313" key="2">
    <source>
        <dbReference type="EMBL" id="MDQ0253384.1"/>
    </source>
</evidence>
<dbReference type="EC" id="2.7.7.76" evidence="2"/>